<evidence type="ECO:0000256" key="16">
    <source>
        <dbReference type="ARBA" id="ARBA00023242"/>
    </source>
</evidence>
<sequence>MSTVDKMLIKGIRSFDPENKHVITFLKPLTLITIIESLKVACTGELPPNARSGHSFIHDPKVAGETETKGQIKLRFKTAAGKDVVCIRSFQLTQKASKMEYKAIESVLQTINPHTGEKVCLSYRCADMDREIPALMGVSKAILENVIFVHQDEANWPLQDPSTLKKKFDDIFSATRHFLEKQAFESTWIHLTVFQLNDLSVQPWKSQEANKSFCHAQLSRYTKALEVIKKLHKDQAQEIKTYKLKLENLQTLKDAAYKVLWFGLSTIRDEAWAKLGQLRESIGQDQEKTETLKLEIQELESNLENLDAKIHHTEVTLKDLRKLQDQITIKTAERSTLFREQQRQYAALSEENEVSRLCAYYHAFRTNSLSGEWRCCISEIIPYLFFMYNSLNVSDTDEELQEWKTKFDEKIASLESNISKLEREMNDTETKGSFLKQNTNEYIREISRLQTEAEAHASLKNERDSTIQKMYTRHNIGPLPNAPFSDDVALNLTNRVKSRLVDLDKDLRDKKTSNDNEVKRAENCYWDANERWKNTEAQKQAKVEIKNSILNRITEKEREHASFDEQISHVNLSHIDEKEKNMRIEVERKTNQLSEREFESQIRQKQSELYGIEQQIKALNREKDILAGDSEDRVKLSLKKAELENHKKKHRKIIDEYKDKIRGVLKGRLAPDKDLKKEITQTLRALGLEFDDLNMKSREAEKENFLGYFGLGFLRVYVFGEQMDVLHETGQGFLTRVGGRKSARKRFIESKLQSLDQLSFSIDLYLKALESAKEKRDVQKSKYNIADGMRQMFDPFERVARAHHVCPCCERPFSAEEEDEFVKKQRVKAASSAEHMKVLSMESSNADTLFQQLDKLRMVYEEYTKISKETIPLAEKNLHELTEELEQKSQALDDSFYSIILLSLPIAYSIIAASQYDGPQNSEVLGVLAQTKAEKDSVEALVQPVETADRLFQEIQTWQKQVDDLEYKLDFRGQGVRTMEEVQSELSSLQSTKDNLHNEVEKLRDEQRYMENDLSHIQIRWHALREEKVTAANMLRDVKKAEEELEHLAEEKRQVELDEKNMQVRVYKLECKLFRNGLYARKYLLVVYAVRDLSECLMLRLSWGGAHLAEALAPLSREKEKLQGEHNELKIKLEQEYDEQKKQLDGFQQEVDTLNRIASKIREYYNLKKGERLKEIQEKLSLSESQLQSCDARKQEILAELNDSKNAVRSQDNLRRSIEDNLNYRKIKAEVEGLTQEIESLEERILKIGGFSTFETELAKLLQERERLLSEVVSEPAVLFRTLIVQFTSSAFAFLATRELGNVSKRFIMYGVAGLNLGCLLLNRFRGTMSVYQNNISKNKIDLKQAQYKDIDRRYFDQLIQLKTTEMANKDLDRYYNALDKIHCLFVVRALMRFHTMKMEEINKIIRELWQQTYRGQDIDYISIHSDSEGAGTRSYSYKVVMQTGDAELEMRGRCSAGQKVLASLIIRLALAETFCLHCGILALDEPTTNLDGPNAESLAAALHRIMEDRKGQENFQLIVITHDERFAQLIGQRQHAERYYRVAKDDQYGYSITGSNLL</sequence>
<feature type="coiled-coil region" evidence="20">
    <location>
        <begin position="602"/>
        <end position="703"/>
    </location>
</feature>
<dbReference type="InterPro" id="IPR038729">
    <property type="entry name" value="Rad50/SbcC_AAA"/>
</dbReference>
<dbReference type="SUPFAM" id="SSF52540">
    <property type="entry name" value="P-loop containing nucleoside triphosphate hydrolases"/>
    <property type="match status" value="1"/>
</dbReference>
<accession>A0AAV1R5W4</accession>
<dbReference type="Proteomes" id="UP001314170">
    <property type="component" value="Unassembled WGS sequence"/>
</dbReference>
<dbReference type="PROSITE" id="PS51131">
    <property type="entry name" value="ZN_HOOK"/>
    <property type="match status" value="1"/>
</dbReference>
<keyword evidence="11 19" id="KW-0862">Zinc</keyword>
<feature type="domain" description="Zinc-hook" evidence="21">
    <location>
        <begin position="759"/>
        <end position="858"/>
    </location>
</feature>
<dbReference type="GO" id="GO:0051880">
    <property type="term" value="F:G-quadruplex DNA binding"/>
    <property type="evidence" value="ECO:0007669"/>
    <property type="project" value="TreeGrafter"/>
</dbReference>
<keyword evidence="17" id="KW-0469">Meiosis</keyword>
<protein>
    <recommendedName>
        <fullName evidence="5">DNA repair protein RAD50</fullName>
    </recommendedName>
</protein>
<dbReference type="Pfam" id="PF13476">
    <property type="entry name" value="AAA_23"/>
    <property type="match status" value="1"/>
</dbReference>
<dbReference type="Gene3D" id="3.40.50.300">
    <property type="entry name" value="P-loop containing nucleotide triphosphate hydrolases"/>
    <property type="match status" value="2"/>
</dbReference>
<evidence type="ECO:0000256" key="12">
    <source>
        <dbReference type="ARBA" id="ARBA00022840"/>
    </source>
</evidence>
<evidence type="ECO:0000256" key="9">
    <source>
        <dbReference type="ARBA" id="ARBA00022763"/>
    </source>
</evidence>
<evidence type="ECO:0000256" key="4">
    <source>
        <dbReference type="ARBA" id="ARBA00009439"/>
    </source>
</evidence>
<dbReference type="GO" id="GO:0030870">
    <property type="term" value="C:Mre11 complex"/>
    <property type="evidence" value="ECO:0007669"/>
    <property type="project" value="UniProtKB-ARBA"/>
</dbReference>
<organism evidence="22 23">
    <name type="scientific">Dovyalis caffra</name>
    <dbReference type="NCBI Taxonomy" id="77055"/>
    <lineage>
        <taxon>Eukaryota</taxon>
        <taxon>Viridiplantae</taxon>
        <taxon>Streptophyta</taxon>
        <taxon>Embryophyta</taxon>
        <taxon>Tracheophyta</taxon>
        <taxon>Spermatophyta</taxon>
        <taxon>Magnoliopsida</taxon>
        <taxon>eudicotyledons</taxon>
        <taxon>Gunneridae</taxon>
        <taxon>Pentapetalae</taxon>
        <taxon>rosids</taxon>
        <taxon>fabids</taxon>
        <taxon>Malpighiales</taxon>
        <taxon>Salicaceae</taxon>
        <taxon>Flacourtieae</taxon>
        <taxon>Dovyalis</taxon>
    </lineage>
</organism>
<dbReference type="GO" id="GO:0000794">
    <property type="term" value="C:condensed nuclear chromosome"/>
    <property type="evidence" value="ECO:0007669"/>
    <property type="project" value="TreeGrafter"/>
</dbReference>
<keyword evidence="16" id="KW-0539">Nucleus</keyword>
<dbReference type="GO" id="GO:0005524">
    <property type="term" value="F:ATP binding"/>
    <property type="evidence" value="ECO:0007669"/>
    <property type="project" value="UniProtKB-KW"/>
</dbReference>
<evidence type="ECO:0000256" key="1">
    <source>
        <dbReference type="ARBA" id="ARBA00001947"/>
    </source>
</evidence>
<evidence type="ECO:0000313" key="23">
    <source>
        <dbReference type="Proteomes" id="UP001314170"/>
    </source>
</evidence>
<evidence type="ECO:0000256" key="14">
    <source>
        <dbReference type="ARBA" id="ARBA00023054"/>
    </source>
</evidence>
<evidence type="ECO:0000256" key="18">
    <source>
        <dbReference type="ARBA" id="ARBA00049360"/>
    </source>
</evidence>
<comment type="similarity">
    <text evidence="4">Belongs to the SMC family. RAD50 subfamily.</text>
</comment>
<dbReference type="Pfam" id="PF13558">
    <property type="entry name" value="SbcC_Walker_B"/>
    <property type="match status" value="1"/>
</dbReference>
<comment type="cofactor">
    <cofactor evidence="1">
        <name>Zn(2+)</name>
        <dbReference type="ChEBI" id="CHEBI:29105"/>
    </cofactor>
</comment>
<keyword evidence="9" id="KW-0227">DNA damage</keyword>
<comment type="catalytic activity">
    <reaction evidence="18">
        <text>ATP + H2O = ADP + phosphate + H(+)</text>
        <dbReference type="Rhea" id="RHEA:13065"/>
        <dbReference type="ChEBI" id="CHEBI:15377"/>
        <dbReference type="ChEBI" id="CHEBI:15378"/>
        <dbReference type="ChEBI" id="CHEBI:30616"/>
        <dbReference type="ChEBI" id="CHEBI:43474"/>
        <dbReference type="ChEBI" id="CHEBI:456216"/>
    </reaction>
</comment>
<dbReference type="GO" id="GO:0070192">
    <property type="term" value="P:chromosome organization involved in meiotic cell cycle"/>
    <property type="evidence" value="ECO:0007669"/>
    <property type="project" value="TreeGrafter"/>
</dbReference>
<evidence type="ECO:0000256" key="15">
    <source>
        <dbReference type="ARBA" id="ARBA00023204"/>
    </source>
</evidence>
<feature type="coiled-coil region" evidence="20">
    <location>
        <begin position="948"/>
        <end position="1065"/>
    </location>
</feature>
<dbReference type="Pfam" id="PF04423">
    <property type="entry name" value="Rad50_zn_hook"/>
    <property type="match status" value="1"/>
</dbReference>
<keyword evidence="15" id="KW-0234">DNA repair</keyword>
<gene>
    <name evidence="22" type="ORF">DCAF_LOCUS6125</name>
</gene>
<feature type="binding site" evidence="19">
    <location>
        <position position="809"/>
    </location>
    <ligand>
        <name>Zn(2+)</name>
        <dbReference type="ChEBI" id="CHEBI:29105"/>
    </ligand>
</feature>
<evidence type="ECO:0000256" key="2">
    <source>
        <dbReference type="ARBA" id="ARBA00004123"/>
    </source>
</evidence>
<reference evidence="22 23" key="1">
    <citation type="submission" date="2024-01" db="EMBL/GenBank/DDBJ databases">
        <authorList>
            <person name="Waweru B."/>
        </authorList>
    </citation>
    <scope>NUCLEOTIDE SEQUENCE [LARGE SCALE GENOMIC DNA]</scope>
</reference>
<dbReference type="GO" id="GO:0046872">
    <property type="term" value="F:metal ion binding"/>
    <property type="evidence" value="ECO:0007669"/>
    <property type="project" value="UniProtKB-UniRule"/>
</dbReference>
<proteinExistence type="inferred from homology"/>
<evidence type="ECO:0000256" key="10">
    <source>
        <dbReference type="ARBA" id="ARBA00022801"/>
    </source>
</evidence>
<keyword evidence="10" id="KW-0378">Hydrolase</keyword>
<keyword evidence="13" id="KW-0460">Magnesium</keyword>
<dbReference type="InterPro" id="IPR013134">
    <property type="entry name" value="Zn_hook_RAD50"/>
</dbReference>
<evidence type="ECO:0000256" key="7">
    <source>
        <dbReference type="ARBA" id="ARBA00022723"/>
    </source>
</evidence>
<keyword evidence="12" id="KW-0067">ATP-binding</keyword>
<evidence type="ECO:0000256" key="19">
    <source>
        <dbReference type="PROSITE-ProRule" id="PRU00471"/>
    </source>
</evidence>
<comment type="subcellular location">
    <subcellularLocation>
        <location evidence="3">Chromosome</location>
    </subcellularLocation>
    <subcellularLocation>
        <location evidence="2">Nucleus</location>
    </subcellularLocation>
</comment>
<evidence type="ECO:0000256" key="17">
    <source>
        <dbReference type="ARBA" id="ARBA00023254"/>
    </source>
</evidence>
<comment type="caution">
    <text evidence="22">The sequence shown here is derived from an EMBL/GenBank/DDBJ whole genome shotgun (WGS) entry which is preliminary data.</text>
</comment>
<dbReference type="PANTHER" id="PTHR18867:SF12">
    <property type="entry name" value="DNA REPAIR PROTEIN RAD50"/>
    <property type="match status" value="1"/>
</dbReference>
<feature type="coiled-coil region" evidence="20">
    <location>
        <begin position="404"/>
        <end position="438"/>
    </location>
</feature>
<keyword evidence="14 20" id="KW-0175">Coiled coil</keyword>
<dbReference type="PANTHER" id="PTHR18867">
    <property type="entry name" value="RAD50"/>
    <property type="match status" value="1"/>
</dbReference>
<dbReference type="GO" id="GO:0006302">
    <property type="term" value="P:double-strand break repair"/>
    <property type="evidence" value="ECO:0007669"/>
    <property type="project" value="InterPro"/>
</dbReference>
<dbReference type="GO" id="GO:0000722">
    <property type="term" value="P:telomere maintenance via recombination"/>
    <property type="evidence" value="ECO:0007669"/>
    <property type="project" value="TreeGrafter"/>
</dbReference>
<evidence type="ECO:0000256" key="3">
    <source>
        <dbReference type="ARBA" id="ARBA00004286"/>
    </source>
</evidence>
<keyword evidence="8" id="KW-0547">Nucleotide-binding</keyword>
<feature type="coiled-coil region" evidence="20">
    <location>
        <begin position="1224"/>
        <end position="1271"/>
    </location>
</feature>
<evidence type="ECO:0000313" key="22">
    <source>
        <dbReference type="EMBL" id="CAK7328402.1"/>
    </source>
</evidence>
<dbReference type="FunFam" id="3.40.50.300:FF:000593">
    <property type="entry name" value="DNA repair protein RAD50"/>
    <property type="match status" value="1"/>
</dbReference>
<evidence type="ECO:0000256" key="20">
    <source>
        <dbReference type="SAM" id="Coils"/>
    </source>
</evidence>
<keyword evidence="7 19" id="KW-0479">Metal-binding</keyword>
<keyword evidence="6" id="KW-0158">Chromosome</keyword>
<evidence type="ECO:0000259" key="21">
    <source>
        <dbReference type="PROSITE" id="PS51131"/>
    </source>
</evidence>
<evidence type="ECO:0000256" key="11">
    <source>
        <dbReference type="ARBA" id="ARBA00022833"/>
    </source>
</evidence>
<evidence type="ECO:0000256" key="13">
    <source>
        <dbReference type="ARBA" id="ARBA00022842"/>
    </source>
</evidence>
<name>A0AAV1R5W4_9ROSI</name>
<feature type="binding site" evidence="19">
    <location>
        <position position="806"/>
    </location>
    <ligand>
        <name>Zn(2+)</name>
        <dbReference type="ChEBI" id="CHEBI:29105"/>
    </ligand>
</feature>
<dbReference type="InterPro" id="IPR027417">
    <property type="entry name" value="P-loop_NTPase"/>
</dbReference>
<evidence type="ECO:0000256" key="6">
    <source>
        <dbReference type="ARBA" id="ARBA00022454"/>
    </source>
</evidence>
<dbReference type="GO" id="GO:0007004">
    <property type="term" value="P:telomere maintenance via telomerase"/>
    <property type="evidence" value="ECO:0007669"/>
    <property type="project" value="TreeGrafter"/>
</dbReference>
<feature type="coiled-coil region" evidence="20">
    <location>
        <begin position="1112"/>
        <end position="1193"/>
    </location>
</feature>
<evidence type="ECO:0000256" key="8">
    <source>
        <dbReference type="ARBA" id="ARBA00022741"/>
    </source>
</evidence>
<dbReference type="GO" id="GO:0003691">
    <property type="term" value="F:double-stranded telomeric DNA binding"/>
    <property type="evidence" value="ECO:0007669"/>
    <property type="project" value="TreeGrafter"/>
</dbReference>
<dbReference type="GO" id="GO:0016887">
    <property type="term" value="F:ATP hydrolysis activity"/>
    <property type="evidence" value="ECO:0007669"/>
    <property type="project" value="InterPro"/>
</dbReference>
<feature type="coiled-coil region" evidence="20">
    <location>
        <begin position="282"/>
        <end position="323"/>
    </location>
</feature>
<evidence type="ECO:0000256" key="5">
    <source>
        <dbReference type="ARBA" id="ARBA00017893"/>
    </source>
</evidence>
<dbReference type="EMBL" id="CAWUPB010000893">
    <property type="protein sequence ID" value="CAK7328402.1"/>
    <property type="molecule type" value="Genomic_DNA"/>
</dbReference>
<keyword evidence="23" id="KW-1185">Reference proteome</keyword>
<dbReference type="GO" id="GO:0043047">
    <property type="term" value="F:single-stranded telomeric DNA binding"/>
    <property type="evidence" value="ECO:0007669"/>
    <property type="project" value="TreeGrafter"/>
</dbReference>